<dbReference type="InterPro" id="IPR036318">
    <property type="entry name" value="FAD-bd_PCMH-like_sf"/>
</dbReference>
<dbReference type="InterPro" id="IPR006094">
    <property type="entry name" value="Oxid_FAD_bind_N"/>
</dbReference>
<evidence type="ECO:0000259" key="1">
    <source>
        <dbReference type="PROSITE" id="PS51387"/>
    </source>
</evidence>
<dbReference type="InterPro" id="IPR016169">
    <property type="entry name" value="FAD-bd_PCMH_sub2"/>
</dbReference>
<dbReference type="Proteomes" id="UP001374803">
    <property type="component" value="Chromosome"/>
</dbReference>
<dbReference type="InterPro" id="IPR016166">
    <property type="entry name" value="FAD-bd_PCMH"/>
</dbReference>
<gene>
    <name evidence="2" type="ORF">LVJ94_33800</name>
</gene>
<evidence type="ECO:0000313" key="2">
    <source>
        <dbReference type="EMBL" id="WXB01880.1"/>
    </source>
</evidence>
<dbReference type="InterPro" id="IPR010031">
    <property type="entry name" value="FAD_lactone_oxidase-like"/>
</dbReference>
<dbReference type="EMBL" id="CP089983">
    <property type="protein sequence ID" value="WXB01880.1"/>
    <property type="molecule type" value="Genomic_DNA"/>
</dbReference>
<reference evidence="2" key="1">
    <citation type="submission" date="2021-12" db="EMBL/GenBank/DDBJ databases">
        <title>Discovery of the Pendulisporaceae a myxobacterial family with distinct sporulation behavior and unique specialized metabolism.</title>
        <authorList>
            <person name="Garcia R."/>
            <person name="Popoff A."/>
            <person name="Bader C.D."/>
            <person name="Loehr J."/>
            <person name="Walesch S."/>
            <person name="Walt C."/>
            <person name="Boldt J."/>
            <person name="Bunk B."/>
            <person name="Haeckl F.J.F.P.J."/>
            <person name="Gunesch A.P."/>
            <person name="Birkelbach J."/>
            <person name="Nuebel U."/>
            <person name="Pietschmann T."/>
            <person name="Bach T."/>
            <person name="Mueller R."/>
        </authorList>
    </citation>
    <scope>NUCLEOTIDE SEQUENCE</scope>
    <source>
        <strain evidence="2">MSr11367</strain>
    </source>
</reference>
<name>A0ABZ2KTK8_9BACT</name>
<organism evidence="2 3">
    <name type="scientific">Pendulispora rubella</name>
    <dbReference type="NCBI Taxonomy" id="2741070"/>
    <lineage>
        <taxon>Bacteria</taxon>
        <taxon>Pseudomonadati</taxon>
        <taxon>Myxococcota</taxon>
        <taxon>Myxococcia</taxon>
        <taxon>Myxococcales</taxon>
        <taxon>Sorangiineae</taxon>
        <taxon>Pendulisporaceae</taxon>
        <taxon>Pendulispora</taxon>
    </lineage>
</organism>
<dbReference type="Pfam" id="PF01565">
    <property type="entry name" value="FAD_binding_4"/>
    <property type="match status" value="1"/>
</dbReference>
<evidence type="ECO:0000313" key="3">
    <source>
        <dbReference type="Proteomes" id="UP001374803"/>
    </source>
</evidence>
<dbReference type="PROSITE" id="PS51387">
    <property type="entry name" value="FAD_PCMH"/>
    <property type="match status" value="1"/>
</dbReference>
<dbReference type="PANTHER" id="PTHR43762:SF1">
    <property type="entry name" value="D-ARABINONO-1,4-LACTONE OXIDASE"/>
    <property type="match status" value="1"/>
</dbReference>
<sequence length="506" mass="54948">MASPLITLGENTVWENKHRTVSLTPRLFCDVWNMWLEPPASNEPIWRAGLAGLRALVAKAEAQNLRIRGLGGAWSLSRAAATHDIMVNTKPLNYIELGFRDSSLDIGFSGNPDALCFAQCGASVMELYQYLEARGYTLPTSGASNGQTIAGAVSTGTHGSANAIGSMQDYVLGLHMVIDGGRHRWIERASKPVVSQAFCHAIGAELLRDDALFDAAVVGFGSFGLMHAVLFEAEPLFLLEKSLVRMDYDRVHPVLGTLDVEALGLSGGAELPFHFEVVVNPYRVSRGQRGAYVRYMYKRPHRPVAVPTGGSTWVQGDDVMTLLGTATGWTPELVPVLLEPILSAQLGPVQGVAGTPGFQFGATDLRGDVMSTEIGVALADAPQAVDAIIEVANRFPWSGFPAIRYVKGSDATLAFTHFSPMACTIELPSAGSPRTLEAFHRVWDELRARGIRFTMHWGQNMREDRALIEYGHGARVEEWLRARRSLLGATGQRIFGSDWLTACGLG</sequence>
<dbReference type="SUPFAM" id="SSF56176">
    <property type="entry name" value="FAD-binding/transporter-associated domain-like"/>
    <property type="match status" value="1"/>
</dbReference>
<keyword evidence="3" id="KW-1185">Reference proteome</keyword>
<accession>A0ABZ2KTK8</accession>
<feature type="domain" description="FAD-binding PCMH-type" evidence="1">
    <location>
        <begin position="34"/>
        <end position="236"/>
    </location>
</feature>
<dbReference type="PANTHER" id="PTHR43762">
    <property type="entry name" value="L-GULONOLACTONE OXIDASE"/>
    <property type="match status" value="1"/>
</dbReference>
<dbReference type="RefSeq" id="WP_394831498.1">
    <property type="nucleotide sequence ID" value="NZ_CP089929.1"/>
</dbReference>
<protein>
    <submittedName>
        <fullName evidence="2">FAD-binding protein</fullName>
    </submittedName>
</protein>
<proteinExistence type="predicted"/>
<dbReference type="Gene3D" id="3.30.465.10">
    <property type="match status" value="1"/>
</dbReference>